<dbReference type="GO" id="GO:0000127">
    <property type="term" value="C:transcription factor TFIIIC complex"/>
    <property type="evidence" value="ECO:0007669"/>
    <property type="project" value="TreeGrafter"/>
</dbReference>
<feature type="region of interest" description="Disordered" evidence="4">
    <location>
        <begin position="924"/>
        <end position="953"/>
    </location>
</feature>
<feature type="region of interest" description="Disordered" evidence="4">
    <location>
        <begin position="1"/>
        <end position="23"/>
    </location>
</feature>
<feature type="compositionally biased region" description="Polar residues" evidence="4">
    <location>
        <begin position="1018"/>
        <end position="1041"/>
    </location>
</feature>
<feature type="compositionally biased region" description="Polar residues" evidence="4">
    <location>
        <begin position="1125"/>
        <end position="1135"/>
    </location>
</feature>
<dbReference type="GO" id="GO:0003677">
    <property type="term" value="F:DNA binding"/>
    <property type="evidence" value="ECO:0007669"/>
    <property type="project" value="InterPro"/>
</dbReference>
<proteinExistence type="predicted"/>
<feature type="compositionally biased region" description="Basic residues" evidence="4">
    <location>
        <begin position="1189"/>
        <end position="1200"/>
    </location>
</feature>
<evidence type="ECO:0000256" key="3">
    <source>
        <dbReference type="ARBA" id="ARBA00023242"/>
    </source>
</evidence>
<dbReference type="PANTHER" id="PTHR15052:SF2">
    <property type="entry name" value="GENERAL TRANSCRIPTION FACTOR 3C POLYPEPTIDE 2"/>
    <property type="match status" value="1"/>
</dbReference>
<dbReference type="SMART" id="SM00320">
    <property type="entry name" value="WD40"/>
    <property type="match status" value="4"/>
</dbReference>
<feature type="compositionally biased region" description="Polar residues" evidence="4">
    <location>
        <begin position="208"/>
        <end position="218"/>
    </location>
</feature>
<dbReference type="SMART" id="SM00384">
    <property type="entry name" value="AT_hook"/>
    <property type="match status" value="3"/>
</dbReference>
<dbReference type="EMBL" id="BMAV01004746">
    <property type="protein sequence ID" value="GFY45290.1"/>
    <property type="molecule type" value="Genomic_DNA"/>
</dbReference>
<feature type="compositionally biased region" description="Polar residues" evidence="4">
    <location>
        <begin position="1155"/>
        <end position="1172"/>
    </location>
</feature>
<evidence type="ECO:0000313" key="7">
    <source>
        <dbReference type="Proteomes" id="UP000886998"/>
    </source>
</evidence>
<comment type="subcellular location">
    <subcellularLocation>
        <location evidence="1">Nucleus</location>
    </subcellularLocation>
</comment>
<evidence type="ECO:0000313" key="6">
    <source>
        <dbReference type="EMBL" id="GFY45290.1"/>
    </source>
</evidence>
<feature type="region of interest" description="Disordered" evidence="4">
    <location>
        <begin position="401"/>
        <end position="428"/>
    </location>
</feature>
<feature type="compositionally biased region" description="Polar residues" evidence="4">
    <location>
        <begin position="263"/>
        <end position="277"/>
    </location>
</feature>
<accession>A0A8X6X1P8</accession>
<feature type="region of interest" description="Disordered" evidence="4">
    <location>
        <begin position="1018"/>
        <end position="1209"/>
    </location>
</feature>
<reference evidence="6" key="1">
    <citation type="submission" date="2020-08" db="EMBL/GenBank/DDBJ databases">
        <title>Multicomponent nature underlies the extraordinary mechanical properties of spider dragline silk.</title>
        <authorList>
            <person name="Kono N."/>
            <person name="Nakamura H."/>
            <person name="Mori M."/>
            <person name="Yoshida Y."/>
            <person name="Ohtoshi R."/>
            <person name="Malay A.D."/>
            <person name="Moran D.A.P."/>
            <person name="Tomita M."/>
            <person name="Numata K."/>
            <person name="Arakawa K."/>
        </authorList>
    </citation>
    <scope>NUCLEOTIDE SEQUENCE</scope>
</reference>
<feature type="domain" description="C2H2-type" evidence="5">
    <location>
        <begin position="355"/>
        <end position="379"/>
    </location>
</feature>
<dbReference type="Gene3D" id="2.130.10.10">
    <property type="entry name" value="YVTN repeat-like/Quinoprotein amine dehydrogenase"/>
    <property type="match status" value="1"/>
</dbReference>
<feature type="compositionally biased region" description="Basic and acidic residues" evidence="4">
    <location>
        <begin position="1110"/>
        <end position="1124"/>
    </location>
</feature>
<dbReference type="InterPro" id="IPR001680">
    <property type="entry name" value="WD40_rpt"/>
</dbReference>
<evidence type="ECO:0000259" key="5">
    <source>
        <dbReference type="SMART" id="SM00355"/>
    </source>
</evidence>
<keyword evidence="3" id="KW-0539">Nucleus</keyword>
<dbReference type="GO" id="GO:0006383">
    <property type="term" value="P:transcription by RNA polymerase III"/>
    <property type="evidence" value="ECO:0007669"/>
    <property type="project" value="TreeGrafter"/>
</dbReference>
<feature type="region of interest" description="Disordered" evidence="4">
    <location>
        <begin position="2340"/>
        <end position="2438"/>
    </location>
</feature>
<feature type="compositionally biased region" description="Polar residues" evidence="4">
    <location>
        <begin position="2341"/>
        <end position="2358"/>
    </location>
</feature>
<dbReference type="Pfam" id="PF00400">
    <property type="entry name" value="WD40"/>
    <property type="match status" value="2"/>
</dbReference>
<name>A0A8X6X1P8_9ARAC</name>
<dbReference type="SMART" id="SM00355">
    <property type="entry name" value="ZnF_C2H2"/>
    <property type="match status" value="2"/>
</dbReference>
<protein>
    <submittedName>
        <fullName evidence="6">General transcription factor 3C polypeptide 2</fullName>
    </submittedName>
</protein>
<organism evidence="6 7">
    <name type="scientific">Trichonephila inaurata madagascariensis</name>
    <dbReference type="NCBI Taxonomy" id="2747483"/>
    <lineage>
        <taxon>Eukaryota</taxon>
        <taxon>Metazoa</taxon>
        <taxon>Ecdysozoa</taxon>
        <taxon>Arthropoda</taxon>
        <taxon>Chelicerata</taxon>
        <taxon>Arachnida</taxon>
        <taxon>Araneae</taxon>
        <taxon>Araneomorphae</taxon>
        <taxon>Entelegynae</taxon>
        <taxon>Araneoidea</taxon>
        <taxon>Nephilidae</taxon>
        <taxon>Trichonephila</taxon>
        <taxon>Trichonephila inaurata</taxon>
    </lineage>
</organism>
<dbReference type="PANTHER" id="PTHR15052">
    <property type="entry name" value="RNA POLYMERASE III TRANSCRIPTION INITIATION FACTOR COMPLEX SUBUNIT"/>
    <property type="match status" value="1"/>
</dbReference>
<dbReference type="InterPro" id="IPR036322">
    <property type="entry name" value="WD40_repeat_dom_sf"/>
</dbReference>
<gene>
    <name evidence="6" type="primary">GTF3C2</name>
    <name evidence="6" type="ORF">TNIN_159451</name>
</gene>
<feature type="region of interest" description="Disordered" evidence="4">
    <location>
        <begin position="755"/>
        <end position="775"/>
    </location>
</feature>
<dbReference type="SUPFAM" id="SSF50978">
    <property type="entry name" value="WD40 repeat-like"/>
    <property type="match status" value="1"/>
</dbReference>
<dbReference type="InterPro" id="IPR013087">
    <property type="entry name" value="Znf_C2H2_type"/>
</dbReference>
<dbReference type="InterPro" id="IPR052416">
    <property type="entry name" value="GTF3C_component"/>
</dbReference>
<feature type="compositionally biased region" description="Basic residues" evidence="4">
    <location>
        <begin position="1062"/>
        <end position="1074"/>
    </location>
</feature>
<dbReference type="InterPro" id="IPR017956">
    <property type="entry name" value="AT_hook_DNA-bd_motif"/>
</dbReference>
<evidence type="ECO:0000256" key="1">
    <source>
        <dbReference type="ARBA" id="ARBA00004123"/>
    </source>
</evidence>
<feature type="compositionally biased region" description="Polar residues" evidence="4">
    <location>
        <begin position="941"/>
        <end position="953"/>
    </location>
</feature>
<feature type="compositionally biased region" description="Basic residues" evidence="4">
    <location>
        <begin position="1140"/>
        <end position="1151"/>
    </location>
</feature>
<keyword evidence="7" id="KW-1185">Reference proteome</keyword>
<feature type="region of interest" description="Disordered" evidence="4">
    <location>
        <begin position="261"/>
        <end position="281"/>
    </location>
</feature>
<dbReference type="InterPro" id="IPR015943">
    <property type="entry name" value="WD40/YVTN_repeat-like_dom_sf"/>
</dbReference>
<evidence type="ECO:0000256" key="4">
    <source>
        <dbReference type="SAM" id="MobiDB-lite"/>
    </source>
</evidence>
<comment type="caution">
    <text evidence="6">The sequence shown here is derived from an EMBL/GenBank/DDBJ whole genome shotgun (WGS) entry which is preliminary data.</text>
</comment>
<feature type="region of interest" description="Disordered" evidence="4">
    <location>
        <begin position="566"/>
        <end position="585"/>
    </location>
</feature>
<keyword evidence="2" id="KW-0804">Transcription</keyword>
<feature type="region of interest" description="Disordered" evidence="4">
    <location>
        <begin position="201"/>
        <end position="224"/>
    </location>
</feature>
<feature type="domain" description="C2H2-type" evidence="5">
    <location>
        <begin position="322"/>
        <end position="345"/>
    </location>
</feature>
<sequence>METEKLNHKSTPSNKSKPDLTNELIVDSNRKHNTKEILESICNDFENIDVRPPKGKTYTTLKGLKVPSGLNSNNGSGITNEPVARKSKHIFEDTTLSNSESNQTNIKSTLNDEKAKIPSVAMSLSLNLQNQKNNDDVNSNKDMQAEKLSMQDSAKGIIPAGKNLSSSLAELADAELVRTGDNSVSIVISNPRFIQVVRTPKSSDIPADTSNLTLNNKGPSKKGNINEVIVESPISDSNLQKSDVDGDPEVSHEVVYADDVGESSDSYNSPHSSTPKTYLSKKERNKTYFRSRAELGRVTRARRITAKLKGEWAKKLVENKFLMCPMFGCFQKYRTMANFITHYKHCCCGTEKDLKHCPYCDSVIFSSGRTVLQHMKVEHPERLEEYKASYPELQNMDENFEISDDDDSSRLDGISQRDKSVKSPKKRKYLAKENRLSPKKRILKDKIKTMNESVMENSEFKECGHFDKIISRISSVNDKTNTQYADENKVLKGKSRLFVTGHVVAAEKYFEDEQDDETDNETLPLNQKQETEKINTKSRLVLNMDRYKRYSQYLTVTRDWASHRRTYSRPKTSDHALDSSQSVNLQNESNELDVHQLNSSLESSNISLNQSEPFSLSQSVFDSSLSTEIPSLMDSLESDISFINKTPVKNKVKKDLITDSVMNDKIIDVSTEIIVQERMPYNMNQSNIAAKSTSLPKSDVVRKHSMRIAPIITYGKIPDSLRKKSEEKRPPVIDFDSFVKNSVITQKTKITSNEKKVYSPVKPAKHNKEDGIKHPQSKHLVIPEKRKRGRPRKVDLKKNPGVHKKETVKQLHSKADTKTCDESLSGKLRKNRRKIKTSISESENRKIVQNNRAAPFAKGLSKMISKIDSELQRKKRTKLGQARCTLKKAIMFCFKKSTKGGTFKSVSRKKLCVKGWLKNVKRGQQNKGANLSGKVSKASDHNYSTDANMNESKMDENVNSVQNDIEVHVEEVPCISSKEMEDSTLQEEGEEIAVPAQNAGQRSIHSLTADCITEDLQSSSHSDTLKTSDSNVSKPDSNTAHLKSVPPVLDLDKPVDPTSPVKTKRSRGRPKKNSTLKPVETNVLLPKSVDTSPSVSTAVRKSERVKKRKLVEERETTSDTHTVEENTPSQKSISEQPEKTRRRGRPRKHPKTEKNNLSNNTISESQLDISTADSSLKDQSLDSSITQKAPRKGKPRKNLLQKHEKEREKVDGELEKVKYVTEDLGIQEDLPVLSHNCTCIHSQENKKGLILPLKKRKQIGETEQVKSIKNNSCVCSCEESTIERPLKETSKRKVAFEEPISSKVRASIPVLNLQSTISHSGDKYNKNIRPNQRSLKNRFPDSQYSCENIFPEFKPDVNNFKFCSSKYEEHFNTKIHIKIDESPDWIVLKCFESIAHEGSNKATFFVGGPVQSSAFCPTPRNKLVNQYIAVASSHILYNKHSYVNTKSAGGFIQFWNLGCLHESLVLNQVPSLELAIYHTYGLITQMKWCPRGCYDVSSETDGLPRLGLLALSCSDGSVRIYSIPQLNLMPKEHNNGTLPVCGTSPSVILAPLFGEPCSVTRKSMATCIDWHKNGQQIAAGFGNGTICLWMLKTSTITTHNENGLLTIQPYRIFQASGTPVTSISFAPLNNCRWLACSSFDKTLRFFDLYDTCMPFCSVKRGFAFNCEWATDFCGAYVSLHDGILFKGSTFAKECGVEELGAQNVSGTVTSLTYSSISSITNIQAIADMTGSVSLNFVQNIYDQGRGQCDDFAPVIFQTEVVALDIKENHRKVENTCEVASLIHEMGDIVDVIDNIVSYCEAQGSYASVPSDSTLSIRKMSDAKNMEESIKEPHCCNSDAVTLEPVVDLELEEKVNRKLLNDLIESVVLKESSEKYLQEMNKEKESEETFIQATNKEILNYLIESVVKGESEDKSLQARNKRLHNNTKSVIAFNSGKSLQEIKETSKKLLENLVETIVTEESNEKCLRKINEDLLDNLIERVVSKESEEKYLQEVNKELLKNLIESIVSKESEEESLLEESEEKSLQKINKELLNSLIESVATKEMEEKSLFKTNKELLNDLIELVVAAKSEERRVQEISKEVLNSIIEVVVDSEEKSLLETNRELLSDIIKSVIVMNSEEKLEKNDNMVEANVFPIAACLSDDKENLKETVCSVTSKESVSCDTENFHLHTEDIVVNNILEENSFNNHKHLGLDCLLPSESDSEFSDTPQNEATNFSEDSMLSECSYQSDSCQSSHSLSSSSESLVPDVPSESLTALQKELKSILPSSSSSPKAISELNADNTICEPENCSNQPIFEDSTVEQNPVIAKEPEVLVCVPDIQGKSLAENSVLNGEDMDLDQAHSSSLPQASEVQLPTSNDDIECDKTEKEDNQEPISLPCVSTPQTDNELNAPSDNSSVCTQNDSHALGSDCSKEHTSSNSLSESVHPKSSKPFSQTLKTTKITSNSGKLCNLAEKSDSVDENTDENVLDEGTSFATLTTKYGLIFKDALSAGSEPLSNDEKKDSFLVENESNILSAINTISWNPNHGCHSWIFFAGNSGIARLACISELSNTPVSS</sequence>
<dbReference type="OrthoDB" id="4703at2759"/>
<dbReference type="GO" id="GO:0005634">
    <property type="term" value="C:nucleus"/>
    <property type="evidence" value="ECO:0007669"/>
    <property type="project" value="UniProtKB-SubCell"/>
</dbReference>
<feature type="compositionally biased region" description="Polar residues" evidence="4">
    <location>
        <begin position="1089"/>
        <end position="1099"/>
    </location>
</feature>
<evidence type="ECO:0000256" key="2">
    <source>
        <dbReference type="ARBA" id="ARBA00023163"/>
    </source>
</evidence>
<dbReference type="Proteomes" id="UP000886998">
    <property type="component" value="Unassembled WGS sequence"/>
</dbReference>
<feature type="compositionally biased region" description="Polar residues" evidence="4">
    <location>
        <begin position="2379"/>
        <end position="2404"/>
    </location>
</feature>